<organism evidence="2 3">
    <name type="scientific">Falsirhodobacter algicola</name>
    <dbReference type="NCBI Taxonomy" id="2692330"/>
    <lineage>
        <taxon>Bacteria</taxon>
        <taxon>Pseudomonadati</taxon>
        <taxon>Pseudomonadota</taxon>
        <taxon>Alphaproteobacteria</taxon>
        <taxon>Rhodobacterales</taxon>
        <taxon>Paracoccaceae</taxon>
        <taxon>Falsirhodobacter</taxon>
    </lineage>
</organism>
<dbReference type="KEGG" id="fap:GR316_06265"/>
<dbReference type="EMBL" id="CP047289">
    <property type="protein sequence ID" value="QUS35898.1"/>
    <property type="molecule type" value="Genomic_DNA"/>
</dbReference>
<sequence length="47" mass="4873">MSHPLLMACILAFATLMALSGCGVDGQPVAPDGTDVFPADTQPEINR</sequence>
<evidence type="ECO:0000313" key="2">
    <source>
        <dbReference type="EMBL" id="QUS35898.1"/>
    </source>
</evidence>
<keyword evidence="3" id="KW-1185">Reference proteome</keyword>
<accession>A0A8J8MTD4</accession>
<evidence type="ECO:0000256" key="1">
    <source>
        <dbReference type="SAM" id="SignalP"/>
    </source>
</evidence>
<reference evidence="2" key="1">
    <citation type="submission" date="2020-01" db="EMBL/GenBank/DDBJ databases">
        <authorList>
            <person name="Yang Y."/>
            <person name="Kwon Y.M."/>
        </authorList>
    </citation>
    <scope>NUCLEOTIDE SEQUENCE</scope>
    <source>
        <strain evidence="2">PG104</strain>
    </source>
</reference>
<evidence type="ECO:0008006" key="4">
    <source>
        <dbReference type="Google" id="ProtNLM"/>
    </source>
</evidence>
<protein>
    <recommendedName>
        <fullName evidence="4">Lipoprotein</fullName>
    </recommendedName>
</protein>
<name>A0A8J8MTD4_9RHOB</name>
<gene>
    <name evidence="2" type="ORF">GR316_06265</name>
</gene>
<proteinExistence type="predicted"/>
<feature type="chain" id="PRO_5035286277" description="Lipoprotein" evidence="1">
    <location>
        <begin position="21"/>
        <end position="47"/>
    </location>
</feature>
<dbReference type="AlphaFoldDB" id="A0A8J8MTD4"/>
<dbReference type="Proteomes" id="UP000679284">
    <property type="component" value="Chromosome"/>
</dbReference>
<feature type="signal peptide" evidence="1">
    <location>
        <begin position="1"/>
        <end position="20"/>
    </location>
</feature>
<evidence type="ECO:0000313" key="3">
    <source>
        <dbReference type="Proteomes" id="UP000679284"/>
    </source>
</evidence>
<keyword evidence="1" id="KW-0732">Signal</keyword>
<dbReference type="RefSeq" id="WP_211783118.1">
    <property type="nucleotide sequence ID" value="NZ_CP047289.1"/>
</dbReference>